<dbReference type="Pfam" id="PF04221">
    <property type="entry name" value="RelB"/>
    <property type="match status" value="1"/>
</dbReference>
<name>A0ABN6MA86_9ACTN</name>
<keyword evidence="2" id="KW-1277">Toxin-antitoxin system</keyword>
<dbReference type="InterPro" id="IPR013321">
    <property type="entry name" value="Arc_rbn_hlx_hlx"/>
</dbReference>
<dbReference type="RefSeq" id="WP_244411404.1">
    <property type="nucleotide sequence ID" value="NZ_AP025564.1"/>
</dbReference>
<comment type="similarity">
    <text evidence="1">Belongs to the RelB/DinJ antitoxin family.</text>
</comment>
<evidence type="ECO:0000256" key="1">
    <source>
        <dbReference type="ARBA" id="ARBA00010562"/>
    </source>
</evidence>
<accession>A0ABN6MA86</accession>
<dbReference type="NCBIfam" id="TIGR02384">
    <property type="entry name" value="RelB_DinJ"/>
    <property type="match status" value="1"/>
</dbReference>
<proteinExistence type="inferred from homology"/>
<dbReference type="PANTHER" id="PTHR38781:SF1">
    <property type="entry name" value="ANTITOXIN DINJ-RELATED"/>
    <property type="match status" value="1"/>
</dbReference>
<keyword evidence="4" id="KW-1185">Reference proteome</keyword>
<protein>
    <recommendedName>
        <fullName evidence="5">DNA-damage-inducible protein J</fullName>
    </recommendedName>
</protein>
<dbReference type="InterPro" id="IPR007337">
    <property type="entry name" value="RelB/DinJ"/>
</dbReference>
<dbReference type="EMBL" id="AP025564">
    <property type="protein sequence ID" value="BDE94879.1"/>
    <property type="molecule type" value="Genomic_DNA"/>
</dbReference>
<dbReference type="Proteomes" id="UP001320544">
    <property type="component" value="Chromosome"/>
</dbReference>
<evidence type="ECO:0000313" key="4">
    <source>
        <dbReference type="Proteomes" id="UP001320544"/>
    </source>
</evidence>
<gene>
    <name evidence="3" type="ORF">CE91St30_02120</name>
</gene>
<dbReference type="Gene3D" id="1.10.1220.10">
    <property type="entry name" value="Met repressor-like"/>
    <property type="match status" value="1"/>
</dbReference>
<reference evidence="3 4" key="1">
    <citation type="submission" date="2022-01" db="EMBL/GenBank/DDBJ databases">
        <title>Novel bile acid biosynthetic pathways are enriched in the microbiome of centenarians.</title>
        <authorList>
            <person name="Sato Y."/>
            <person name="Atarashi K."/>
            <person name="Plichta R.D."/>
            <person name="Arai Y."/>
            <person name="Sasajima S."/>
            <person name="Kearney M.S."/>
            <person name="Suda W."/>
            <person name="Takeshita K."/>
            <person name="Sasaki T."/>
            <person name="Okamoto S."/>
            <person name="Skelly N.A."/>
            <person name="Okamura Y."/>
            <person name="Vlamakis H."/>
            <person name="Li Y."/>
            <person name="Tanoue T."/>
            <person name="Takei H."/>
            <person name="Nittono H."/>
            <person name="Narushima S."/>
            <person name="Irie J."/>
            <person name="Itoh H."/>
            <person name="Moriya K."/>
            <person name="Sugiura Y."/>
            <person name="Suematsu M."/>
            <person name="Moritoki N."/>
            <person name="Shibata S."/>
            <person name="Littman R.D."/>
            <person name="Fischbach A.M."/>
            <person name="Uwamino Y."/>
            <person name="Inoue T."/>
            <person name="Honda A."/>
            <person name="Hattori M."/>
            <person name="Murai T."/>
            <person name="Xavier J.R."/>
            <person name="Hirose N."/>
            <person name="Honda K."/>
        </authorList>
    </citation>
    <scope>NUCLEOTIDE SEQUENCE [LARGE SCALE GENOMIC DNA]</scope>
    <source>
        <strain evidence="3 4">CE91-St30</strain>
    </source>
</reference>
<evidence type="ECO:0000256" key="2">
    <source>
        <dbReference type="ARBA" id="ARBA00022649"/>
    </source>
</evidence>
<organism evidence="3 4">
    <name type="scientific">Raoultibacter timonensis</name>
    <dbReference type="NCBI Taxonomy" id="1907662"/>
    <lineage>
        <taxon>Bacteria</taxon>
        <taxon>Bacillati</taxon>
        <taxon>Actinomycetota</taxon>
        <taxon>Coriobacteriia</taxon>
        <taxon>Eggerthellales</taxon>
        <taxon>Eggerthellaceae</taxon>
        <taxon>Raoultibacter</taxon>
    </lineage>
</organism>
<evidence type="ECO:0000313" key="3">
    <source>
        <dbReference type="EMBL" id="BDE94879.1"/>
    </source>
</evidence>
<dbReference type="PANTHER" id="PTHR38781">
    <property type="entry name" value="ANTITOXIN DINJ-RELATED"/>
    <property type="match status" value="1"/>
</dbReference>
<evidence type="ECO:0008006" key="5">
    <source>
        <dbReference type="Google" id="ProtNLM"/>
    </source>
</evidence>
<sequence length="91" mass="10311">MASVTYPIWVDDALKGDAARVAEHYGFDLASVTRAFWKQMVRTESIPLTLRSEEPNEESLEAIRETEEIFASHRPGEGFKTARELLDAARK</sequence>